<keyword evidence="3" id="KW-1185">Reference proteome</keyword>
<evidence type="ECO:0000313" key="3">
    <source>
        <dbReference type="Proteomes" id="UP001482455"/>
    </source>
</evidence>
<dbReference type="Gene3D" id="3.30.530.20">
    <property type="match status" value="2"/>
</dbReference>
<evidence type="ECO:0000313" key="2">
    <source>
        <dbReference type="EMBL" id="KAL0504771.1"/>
    </source>
</evidence>
<feature type="compositionally biased region" description="Low complexity" evidence="1">
    <location>
        <begin position="568"/>
        <end position="578"/>
    </location>
</feature>
<dbReference type="PANTHER" id="PTHR19308:SF14">
    <property type="entry name" value="START DOMAIN-CONTAINING PROTEIN"/>
    <property type="match status" value="1"/>
</dbReference>
<evidence type="ECO:0000256" key="1">
    <source>
        <dbReference type="SAM" id="MobiDB-lite"/>
    </source>
</evidence>
<sequence length="636" mass="67069">MTYLLHSSSYAAAVAAAERDAAATGDAGDGPLSALVRRVNSVLHGGPSQVSRASNIMGDGSSGSLKHFERSGGATSTNLRELPLSSRPGSARAARAPAISGFVGHSDGCATPAAHASHRLASTPVAPSAGKKYLHRSQRVRLADAASDAGLYERAVDYADLEEVLRCPLPPVPGCPTPCAFGWQSVGLNGDDCVTAAAAPLPPPPPSSSPQSPLVFRCIAADADTGISVYSTPVEECPMHLMRAYAVLPCSPGDVLQYMESDIRPRWDSHIRRSALLRELSPPEQTKAMERQYRLSTSIGTAGAAVGQRNPTSLSEQSRDAARQRAPSSSRTTNATGGGCGSAAVSVPTTAVAAAPLTSFQYLPGQRRVAIHHLETRSPVPFAQDRDFEIVVAEEIRLDGTAYMKAFSTPLGYHMPLTPHQSRYVRAVVVLSGMVACPLDAVCVEKVLPPVLLRHHQAEVRHSRRQAAGIPKQKPSAFTAVSGNAAACATNVAAPRQYCVVEYVGLIHPMGMLPAVMVNMVISAQLNAMRKMQAFITQHPISTLRPRHVACPATGEAANHPLQELMASLSSSSSSSSSPALRNSSHGAMSRESGAAQRTYEAKPGASGAPPTPALLTASRASSWWRRQAHRFASHL</sequence>
<dbReference type="PANTHER" id="PTHR19308">
    <property type="entry name" value="PHOSPHATIDYLCHOLINE TRANSFER PROTEIN"/>
    <property type="match status" value="1"/>
</dbReference>
<dbReference type="InterPro" id="IPR023393">
    <property type="entry name" value="START-like_dom_sf"/>
</dbReference>
<feature type="region of interest" description="Disordered" evidence="1">
    <location>
        <begin position="567"/>
        <end position="613"/>
    </location>
</feature>
<proteinExistence type="predicted"/>
<gene>
    <name evidence="2" type="ORF">Q4I30_004381</name>
</gene>
<feature type="region of interest" description="Disordered" evidence="1">
    <location>
        <begin position="46"/>
        <end position="90"/>
    </location>
</feature>
<accession>A0AAW3AGF3</accession>
<dbReference type="SUPFAM" id="SSF55961">
    <property type="entry name" value="Bet v1-like"/>
    <property type="match status" value="1"/>
</dbReference>
<dbReference type="EMBL" id="JBAMZL010000026">
    <property type="protein sequence ID" value="KAL0504771.1"/>
    <property type="molecule type" value="Genomic_DNA"/>
</dbReference>
<dbReference type="Proteomes" id="UP001482455">
    <property type="component" value="Unassembled WGS sequence"/>
</dbReference>
<dbReference type="InterPro" id="IPR051213">
    <property type="entry name" value="START_lipid_transfer"/>
</dbReference>
<protein>
    <recommendedName>
        <fullName evidence="4">START domain-containing protein</fullName>
    </recommendedName>
</protein>
<evidence type="ECO:0008006" key="4">
    <source>
        <dbReference type="Google" id="ProtNLM"/>
    </source>
</evidence>
<organism evidence="2 3">
    <name type="scientific">Leishmania utingensis</name>
    <dbReference type="NCBI Taxonomy" id="653362"/>
    <lineage>
        <taxon>Eukaryota</taxon>
        <taxon>Discoba</taxon>
        <taxon>Euglenozoa</taxon>
        <taxon>Kinetoplastea</taxon>
        <taxon>Metakinetoplastina</taxon>
        <taxon>Trypanosomatida</taxon>
        <taxon>Trypanosomatidae</taxon>
        <taxon>Leishmaniinae</taxon>
        <taxon>Leishmania</taxon>
    </lineage>
</organism>
<dbReference type="AlphaFoldDB" id="A0AAW3AGF3"/>
<name>A0AAW3AGF3_9TRYP</name>
<feature type="region of interest" description="Disordered" evidence="1">
    <location>
        <begin position="300"/>
        <end position="342"/>
    </location>
</feature>
<comment type="caution">
    <text evidence="2">The sequence shown here is derived from an EMBL/GenBank/DDBJ whole genome shotgun (WGS) entry which is preliminary data.</text>
</comment>
<feature type="compositionally biased region" description="Polar residues" evidence="1">
    <location>
        <begin position="326"/>
        <end position="335"/>
    </location>
</feature>
<reference evidence="2 3" key="1">
    <citation type="submission" date="2024-02" db="EMBL/GenBank/DDBJ databases">
        <title>FIRST GENOME SEQUENCES OF Leishmania (Viannia) shawi, Leishmania (Viannia) lindenbergi AND Leishmania (Viannia) utingensis.</title>
        <authorList>
            <person name="Resadore F."/>
            <person name="Custodio M.G.F."/>
            <person name="Boite M.C."/>
            <person name="Cupolillo E."/>
            <person name="Ferreira G.E.M."/>
        </authorList>
    </citation>
    <scope>NUCLEOTIDE SEQUENCE [LARGE SCALE GENOMIC DNA]</scope>
    <source>
        <strain evidence="2 3">ITUB/BR/1977/M4964</strain>
    </source>
</reference>